<evidence type="ECO:0000259" key="8">
    <source>
        <dbReference type="SMART" id="SM01217"/>
    </source>
</evidence>
<dbReference type="Pfam" id="PF01915">
    <property type="entry name" value="Glyco_hydro_3_C"/>
    <property type="match status" value="1"/>
</dbReference>
<dbReference type="GO" id="GO:0008422">
    <property type="term" value="F:beta-glucosidase activity"/>
    <property type="evidence" value="ECO:0007669"/>
    <property type="project" value="UniProtKB-ARBA"/>
</dbReference>
<evidence type="ECO:0000256" key="2">
    <source>
        <dbReference type="ARBA" id="ARBA00022801"/>
    </source>
</evidence>
<protein>
    <recommendedName>
        <fullName evidence="5">Exo-alpha-(1-&gt;6)-L-arabinopyranosidase</fullName>
    </recommendedName>
</protein>
<dbReference type="Proteomes" id="UP000320235">
    <property type="component" value="Unassembled WGS sequence"/>
</dbReference>
<keyword evidence="3" id="KW-0119">Carbohydrate metabolism</keyword>
<dbReference type="Gene3D" id="3.40.50.1700">
    <property type="entry name" value="Glycoside hydrolase family 3 C-terminal domain"/>
    <property type="match status" value="1"/>
</dbReference>
<dbReference type="PANTHER" id="PTHR42715:SF10">
    <property type="entry name" value="BETA-GLUCOSIDASE"/>
    <property type="match status" value="1"/>
</dbReference>
<dbReference type="FunFam" id="2.60.40.10:FF:000495">
    <property type="entry name" value="Periplasmic beta-glucosidase"/>
    <property type="match status" value="1"/>
</dbReference>
<evidence type="ECO:0000313" key="9">
    <source>
        <dbReference type="EMBL" id="TQM25274.1"/>
    </source>
</evidence>
<feature type="domain" description="Fibronectin type III-like" evidence="8">
    <location>
        <begin position="608"/>
        <end position="678"/>
    </location>
</feature>
<evidence type="ECO:0000256" key="3">
    <source>
        <dbReference type="ARBA" id="ARBA00023277"/>
    </source>
</evidence>
<evidence type="ECO:0000313" key="10">
    <source>
        <dbReference type="Proteomes" id="UP000320235"/>
    </source>
</evidence>
<keyword evidence="10" id="KW-1185">Reference proteome</keyword>
<dbReference type="EMBL" id="VFPE01000003">
    <property type="protein sequence ID" value="TQM25274.1"/>
    <property type="molecule type" value="Genomic_DNA"/>
</dbReference>
<comment type="function">
    <text evidence="4">Catalyzes the hydrolysis of a non-reducing terminal alpha-L-arabinopyranosidic linkage in ginsenoside Rb2 (alpha-L-arabinopyranosyl-(1-&gt;6)-alpha-D-glucopyranosyl) to release alpha-D-glucopyranosyl (Rd). It is not able to hydrolyze alpha-L-arabinofuranosyl-(1-&gt;6)-alpha-D-glucopyranosyl (Rc).</text>
</comment>
<comment type="similarity">
    <text evidence="1 6">Belongs to the glycosyl hydrolase 3 family.</text>
</comment>
<dbReference type="InterPro" id="IPR017853">
    <property type="entry name" value="GH"/>
</dbReference>
<dbReference type="PROSITE" id="PS00775">
    <property type="entry name" value="GLYCOSYL_HYDROL_F3"/>
    <property type="match status" value="1"/>
</dbReference>
<dbReference type="InterPro" id="IPR036881">
    <property type="entry name" value="Glyco_hydro_3_C_sf"/>
</dbReference>
<evidence type="ECO:0000256" key="6">
    <source>
        <dbReference type="RuleBase" id="RU361161"/>
    </source>
</evidence>
<dbReference type="InterPro" id="IPR019800">
    <property type="entry name" value="Glyco_hydro_3_AS"/>
</dbReference>
<dbReference type="PRINTS" id="PR00133">
    <property type="entry name" value="GLHYDRLASE3"/>
</dbReference>
<organism evidence="9 10">
    <name type="scientific">Microbacterium kyungheense</name>
    <dbReference type="NCBI Taxonomy" id="1263636"/>
    <lineage>
        <taxon>Bacteria</taxon>
        <taxon>Bacillati</taxon>
        <taxon>Actinomycetota</taxon>
        <taxon>Actinomycetes</taxon>
        <taxon>Micrococcales</taxon>
        <taxon>Microbacteriaceae</taxon>
        <taxon>Microbacterium</taxon>
    </lineage>
</organism>
<name>A0A543EUN1_9MICO</name>
<dbReference type="SUPFAM" id="SSF52279">
    <property type="entry name" value="Beta-D-glucan exohydrolase, C-terminal domain"/>
    <property type="match status" value="1"/>
</dbReference>
<proteinExistence type="inferred from homology"/>
<dbReference type="InterPro" id="IPR050288">
    <property type="entry name" value="Cellulose_deg_GH3"/>
</dbReference>
<dbReference type="Pfam" id="PF14310">
    <property type="entry name" value="Fn3-like"/>
    <property type="match status" value="1"/>
</dbReference>
<accession>A0A543EUN1</accession>
<dbReference type="PANTHER" id="PTHR42715">
    <property type="entry name" value="BETA-GLUCOSIDASE"/>
    <property type="match status" value="1"/>
</dbReference>
<keyword evidence="6" id="KW-0326">Glycosidase</keyword>
<evidence type="ECO:0000256" key="7">
    <source>
        <dbReference type="SAM" id="MobiDB-lite"/>
    </source>
</evidence>
<dbReference type="GO" id="GO:0005975">
    <property type="term" value="P:carbohydrate metabolic process"/>
    <property type="evidence" value="ECO:0007669"/>
    <property type="project" value="InterPro"/>
</dbReference>
<reference evidence="9 10" key="1">
    <citation type="submission" date="2019-06" db="EMBL/GenBank/DDBJ databases">
        <title>Sequencing the genomes of 1000 actinobacteria strains.</title>
        <authorList>
            <person name="Klenk H.-P."/>
        </authorList>
    </citation>
    <scope>NUCLEOTIDE SEQUENCE [LARGE SCALE GENOMIC DNA]</scope>
    <source>
        <strain evidence="9 10">DSM 105492</strain>
    </source>
</reference>
<dbReference type="SMART" id="SM01217">
    <property type="entry name" value="Fn3_like"/>
    <property type="match status" value="1"/>
</dbReference>
<gene>
    <name evidence="9" type="ORF">FB391_2738</name>
</gene>
<dbReference type="InterPro" id="IPR036962">
    <property type="entry name" value="Glyco_hydro_3_N_sf"/>
</dbReference>
<feature type="region of interest" description="Disordered" evidence="7">
    <location>
        <begin position="1"/>
        <end position="21"/>
    </location>
</feature>
<sequence>MTSAVSASLPLDNPDERNPMSIPDVTELTLEEKASLTSGASFWYTKAVERVGVPAIMVTDGPHGLRKQREGGDHLGIGDSVPATCFPPAVGLGSSWDVDLIHRVGEALGTETSIENVAVLLGPGINIKRSPLCGRNFEYLSEDPIVSGVLGAAIVKGIQSKGVGTSLKHFAANNQENDRMRASSDVDPRPLREIYLRGFQRVVEDAQPWTVMCSYNRINGVYASEDPWLLTQVLRDEWGFEGLVVSDWGAVNERVPGLAAGMDLEMPSSNGVTDAQLVAAVKDGSLDESVLDVAAGRVLDLVRKASDGAGAVAGPLDVDAHHALAREAAGRSIVLLRNEAPRQASGPLLPLARDARIAVIGEFAASPRYQGAGSSMINPTRLDNALDEIRALATGDVAYAQGFSNALDVPADEAGRLRDEAVAAAADAEVAVLFLGLPARLESEGYDRDDIDLPAAQLALLDAVLAANPNTVVVISNGGVVALPFADRVPAIVEGWLLGQAGGGATADVLFGEVNPSGKLTETIPVRLEDTPAFLDFPGEFSHVRYGEGLFVGYRWYDARRLEVTFPFGHGLSYTTFAYGDAAASVSPSGDVEVTVAVTNTGERAGREVVQVYTGLASSQVQRAPRELKGFASVALEPGETQTVTLTVRRQDLAYWDIRADRWVVEGGSYTVSVGASSRDLRSSVEVAVDGDVFTLPLTRSSSMGEVLRHPVAGPIVQAAIAQMMGGMGDSAASIMPEGVDFSKMMESFPIGRIGMMGALAGDGDGAGVGPEMIDGLIAMANAGGVPPQG</sequence>
<dbReference type="InterPro" id="IPR013783">
    <property type="entry name" value="Ig-like_fold"/>
</dbReference>
<evidence type="ECO:0000256" key="4">
    <source>
        <dbReference type="ARBA" id="ARBA00058905"/>
    </source>
</evidence>
<dbReference type="Gene3D" id="3.20.20.300">
    <property type="entry name" value="Glycoside hydrolase, family 3, N-terminal domain"/>
    <property type="match status" value="1"/>
</dbReference>
<dbReference type="InterPro" id="IPR026891">
    <property type="entry name" value="Fn3-like"/>
</dbReference>
<evidence type="ECO:0000256" key="1">
    <source>
        <dbReference type="ARBA" id="ARBA00005336"/>
    </source>
</evidence>
<keyword evidence="2 6" id="KW-0378">Hydrolase</keyword>
<dbReference type="Gene3D" id="2.60.40.10">
    <property type="entry name" value="Immunoglobulins"/>
    <property type="match status" value="1"/>
</dbReference>
<dbReference type="SUPFAM" id="SSF51445">
    <property type="entry name" value="(Trans)glycosidases"/>
    <property type="match status" value="1"/>
</dbReference>
<dbReference type="Pfam" id="PF00933">
    <property type="entry name" value="Glyco_hydro_3"/>
    <property type="match status" value="1"/>
</dbReference>
<dbReference type="InterPro" id="IPR001764">
    <property type="entry name" value="Glyco_hydro_3_N"/>
</dbReference>
<comment type="caution">
    <text evidence="9">The sequence shown here is derived from an EMBL/GenBank/DDBJ whole genome shotgun (WGS) entry which is preliminary data.</text>
</comment>
<evidence type="ECO:0000256" key="5">
    <source>
        <dbReference type="ARBA" id="ARBA00074219"/>
    </source>
</evidence>
<dbReference type="InterPro" id="IPR002772">
    <property type="entry name" value="Glyco_hydro_3_C"/>
</dbReference>
<dbReference type="AlphaFoldDB" id="A0A543EUN1"/>